<accession>A0A9X4E2V2</accession>
<evidence type="ECO:0000313" key="3">
    <source>
        <dbReference type="Proteomes" id="UP001149607"/>
    </source>
</evidence>
<dbReference type="EMBL" id="JAPQFL010000002">
    <property type="protein sequence ID" value="MDD9327724.1"/>
    <property type="molecule type" value="Genomic_DNA"/>
</dbReference>
<evidence type="ECO:0000313" key="1">
    <source>
        <dbReference type="EMBL" id="MDD9327724.1"/>
    </source>
</evidence>
<protein>
    <submittedName>
        <fullName evidence="1">Uncharacterized protein</fullName>
    </submittedName>
</protein>
<reference evidence="2" key="2">
    <citation type="submission" date="2024-02" db="EMBL/GenBank/DDBJ databases">
        <title>Neisseria leonii sp. nov.</title>
        <authorList>
            <person name="Boutroux M."/>
            <person name="Favre-Rochex S."/>
            <person name="Gorgette O."/>
            <person name="Touak G."/>
            <person name="Muhle E."/>
            <person name="Chesneau O."/>
            <person name="Clermont D."/>
            <person name="Rahi P."/>
        </authorList>
    </citation>
    <scope>NUCLEOTIDE SEQUENCE</scope>
    <source>
        <strain evidence="2">51.81</strain>
    </source>
</reference>
<dbReference type="AlphaFoldDB" id="A0A9X4E2V2"/>
<reference evidence="1" key="1">
    <citation type="submission" date="2022-10" db="EMBL/GenBank/DDBJ databases">
        <authorList>
            <person name="Boutroux M."/>
        </authorList>
    </citation>
    <scope>NUCLEOTIDE SEQUENCE</scope>
    <source>
        <strain evidence="1">51.81</strain>
    </source>
</reference>
<name>A0A9X4E2V2_9NEIS</name>
<sequence length="40" mass="4202">MAVPLQSAKAVSVSDISDGLLRAGRLKNACCHYRGKIGKS</sequence>
<proteinExistence type="predicted"/>
<organism evidence="1">
    <name type="scientific">Neisseria leonii</name>
    <dbReference type="NCBI Taxonomy" id="2995413"/>
    <lineage>
        <taxon>Bacteria</taxon>
        <taxon>Pseudomonadati</taxon>
        <taxon>Pseudomonadota</taxon>
        <taxon>Betaproteobacteria</taxon>
        <taxon>Neisseriales</taxon>
        <taxon>Neisseriaceae</taxon>
        <taxon>Neisseria</taxon>
    </lineage>
</organism>
<gene>
    <name evidence="1" type="ORF">ORY91_001135</name>
    <name evidence="2" type="ORF">V9W64_09295</name>
</gene>
<dbReference type="RefSeq" id="WP_274584907.1">
    <property type="nucleotide sequence ID" value="NZ_CP145811.1"/>
</dbReference>
<dbReference type="EMBL" id="CP146598">
    <property type="protein sequence ID" value="WWY02876.1"/>
    <property type="molecule type" value="Genomic_DNA"/>
</dbReference>
<evidence type="ECO:0000313" key="2">
    <source>
        <dbReference type="EMBL" id="WWY02876.1"/>
    </source>
</evidence>
<dbReference type="Proteomes" id="UP001149607">
    <property type="component" value="Chromosome"/>
</dbReference>
<keyword evidence="3" id="KW-1185">Reference proteome</keyword>